<evidence type="ECO:0000313" key="1">
    <source>
        <dbReference type="EMBL" id="NOU82292.1"/>
    </source>
</evidence>
<protein>
    <submittedName>
        <fullName evidence="1">Extracellular solute-binding protein</fullName>
    </submittedName>
</protein>
<name>A0ABX1YMK6_9BACL</name>
<dbReference type="PANTHER" id="PTHR43649">
    <property type="entry name" value="ARABINOSE-BINDING PROTEIN-RELATED"/>
    <property type="match status" value="1"/>
</dbReference>
<sequence>MHVEYQIQQFMEEKRIMKVWGKRVAPLLATVALTAVLAGCATTEAESSVAAYEKGDSVLELNFWTSAVEDVNQNLVNQFNETKGAELNIHVNAEYQGDYWEMQQKINAAAIAGTLPNVFIDEVAMTKGFADSDIIANLEPFMETDKFDTSDFKIGDLGNLYLGEDLYAFPHMRSVPVMYVNKTLAAKEGLDPNGPATFAELEAYLQTAYDATGQPPMYLFNYDFWVMEALLHSYSDTNVVNEDETKSNINSEGAVKLITFIEDLESKGLIKVLGVTDKDAYYASIANPATALIFSSVGGYKTFAGMAAESGIDLGVSMIPAGDDGKRGVPVGGSNTYLANTGTDNEKAAAFEFMKWLSDTEQAAYASANTGYLPTRLTSLDTDLMKETIAAFPGYKVASDELEFSKMRPMTGTYHEIEDLMGTRINDIWLENLPIQASLDNLAKEVDDILNR</sequence>
<dbReference type="SUPFAM" id="SSF53850">
    <property type="entry name" value="Periplasmic binding protein-like II"/>
    <property type="match status" value="1"/>
</dbReference>
<dbReference type="CDD" id="cd14748">
    <property type="entry name" value="PBP2_UgpB"/>
    <property type="match status" value="1"/>
</dbReference>
<dbReference type="Pfam" id="PF13416">
    <property type="entry name" value="SBP_bac_8"/>
    <property type="match status" value="1"/>
</dbReference>
<evidence type="ECO:0000313" key="2">
    <source>
        <dbReference type="Proteomes" id="UP000596857"/>
    </source>
</evidence>
<proteinExistence type="predicted"/>
<organism evidence="1 2">
    <name type="scientific">Paenibacillus phytohabitans</name>
    <dbReference type="NCBI Taxonomy" id="2654978"/>
    <lineage>
        <taxon>Bacteria</taxon>
        <taxon>Bacillati</taxon>
        <taxon>Bacillota</taxon>
        <taxon>Bacilli</taxon>
        <taxon>Bacillales</taxon>
        <taxon>Paenibacillaceae</taxon>
        <taxon>Paenibacillus</taxon>
    </lineage>
</organism>
<dbReference type="InterPro" id="IPR050490">
    <property type="entry name" value="Bact_solute-bd_prot1"/>
</dbReference>
<dbReference type="EMBL" id="WHOB01000069">
    <property type="protein sequence ID" value="NOU82292.1"/>
    <property type="molecule type" value="Genomic_DNA"/>
</dbReference>
<keyword evidence="2" id="KW-1185">Reference proteome</keyword>
<dbReference type="Gene3D" id="3.40.190.10">
    <property type="entry name" value="Periplasmic binding protein-like II"/>
    <property type="match status" value="2"/>
</dbReference>
<comment type="caution">
    <text evidence="1">The sequence shown here is derived from an EMBL/GenBank/DDBJ whole genome shotgun (WGS) entry which is preliminary data.</text>
</comment>
<reference evidence="1 2" key="1">
    <citation type="submission" date="2019-10" db="EMBL/GenBank/DDBJ databases">
        <title>Description of Paenibacillus terricola sp. nov.</title>
        <authorList>
            <person name="Carlier A."/>
            <person name="Qi S."/>
        </authorList>
    </citation>
    <scope>NUCLEOTIDE SEQUENCE [LARGE SCALE GENOMIC DNA]</scope>
    <source>
        <strain evidence="1 2">LMG 31459</strain>
    </source>
</reference>
<dbReference type="PANTHER" id="PTHR43649:SF12">
    <property type="entry name" value="DIACETYLCHITOBIOSE BINDING PROTEIN DASA"/>
    <property type="match status" value="1"/>
</dbReference>
<dbReference type="InterPro" id="IPR006059">
    <property type="entry name" value="SBP"/>
</dbReference>
<accession>A0ABX1YMK6</accession>
<dbReference type="Proteomes" id="UP000596857">
    <property type="component" value="Unassembled WGS sequence"/>
</dbReference>
<gene>
    <name evidence="1" type="ORF">GC101_25830</name>
</gene>